<dbReference type="InterPro" id="IPR010730">
    <property type="entry name" value="HET"/>
</dbReference>
<comment type="caution">
    <text evidence="2">The sequence shown here is derived from an EMBL/GenBank/DDBJ whole genome shotgun (WGS) entry which is preliminary data.</text>
</comment>
<feature type="non-terminal residue" evidence="2">
    <location>
        <position position="249"/>
    </location>
</feature>
<feature type="domain" description="Heterokaryon incompatibility" evidence="1">
    <location>
        <begin position="24"/>
        <end position="114"/>
    </location>
</feature>
<dbReference type="AlphaFoldDB" id="A0A9P4I5Y0"/>
<dbReference type="Proteomes" id="UP000799772">
    <property type="component" value="Unassembled WGS sequence"/>
</dbReference>
<sequence>MRLLNAETCALVEHEFSGEDIPKYAILSHTWGQEEVSFQQIRDPIARKMAGFKKIRSCCEQALQDGLKFAWVDTCCIDKSSSAELSEAINSMWNWYKNAETCYAYLSDTAPDEYFLRRLEISNFFLSRWFKRGWTLQELIAPDDVNFFDSDWKLIGTKKQLVGPINRITGIDEAVLLEGRPVLRTVSVARKMSWAASRECTRKEDEAYCLIGIFQLSMPPLYGEGSHAFRRLQQLISNYSIDQSIFAFS</sequence>
<organism evidence="2 3">
    <name type="scientific">Rhizodiscina lignyota</name>
    <dbReference type="NCBI Taxonomy" id="1504668"/>
    <lineage>
        <taxon>Eukaryota</taxon>
        <taxon>Fungi</taxon>
        <taxon>Dikarya</taxon>
        <taxon>Ascomycota</taxon>
        <taxon>Pezizomycotina</taxon>
        <taxon>Dothideomycetes</taxon>
        <taxon>Pleosporomycetidae</taxon>
        <taxon>Aulographales</taxon>
        <taxon>Rhizodiscinaceae</taxon>
        <taxon>Rhizodiscina</taxon>
    </lineage>
</organism>
<proteinExistence type="predicted"/>
<dbReference type="OrthoDB" id="20872at2759"/>
<accession>A0A9P4I5Y0</accession>
<reference evidence="2" key="1">
    <citation type="journal article" date="2020" name="Stud. Mycol.">
        <title>101 Dothideomycetes genomes: a test case for predicting lifestyles and emergence of pathogens.</title>
        <authorList>
            <person name="Haridas S."/>
            <person name="Albert R."/>
            <person name="Binder M."/>
            <person name="Bloem J."/>
            <person name="Labutti K."/>
            <person name="Salamov A."/>
            <person name="Andreopoulos B."/>
            <person name="Baker S."/>
            <person name="Barry K."/>
            <person name="Bills G."/>
            <person name="Bluhm B."/>
            <person name="Cannon C."/>
            <person name="Castanera R."/>
            <person name="Culley D."/>
            <person name="Daum C."/>
            <person name="Ezra D."/>
            <person name="Gonzalez J."/>
            <person name="Henrissat B."/>
            <person name="Kuo A."/>
            <person name="Liang C."/>
            <person name="Lipzen A."/>
            <person name="Lutzoni F."/>
            <person name="Magnuson J."/>
            <person name="Mondo S."/>
            <person name="Nolan M."/>
            <person name="Ohm R."/>
            <person name="Pangilinan J."/>
            <person name="Park H.-J."/>
            <person name="Ramirez L."/>
            <person name="Alfaro M."/>
            <person name="Sun H."/>
            <person name="Tritt A."/>
            <person name="Yoshinaga Y."/>
            <person name="Zwiers L.-H."/>
            <person name="Turgeon B."/>
            <person name="Goodwin S."/>
            <person name="Spatafora J."/>
            <person name="Crous P."/>
            <person name="Grigoriev I."/>
        </authorList>
    </citation>
    <scope>NUCLEOTIDE SEQUENCE</scope>
    <source>
        <strain evidence="2">CBS 133067</strain>
    </source>
</reference>
<keyword evidence="3" id="KW-1185">Reference proteome</keyword>
<name>A0A9P4I5Y0_9PEZI</name>
<dbReference type="EMBL" id="ML978147">
    <property type="protein sequence ID" value="KAF2092401.1"/>
    <property type="molecule type" value="Genomic_DNA"/>
</dbReference>
<evidence type="ECO:0000313" key="2">
    <source>
        <dbReference type="EMBL" id="KAF2092401.1"/>
    </source>
</evidence>
<evidence type="ECO:0000313" key="3">
    <source>
        <dbReference type="Proteomes" id="UP000799772"/>
    </source>
</evidence>
<protein>
    <submittedName>
        <fullName evidence="2">HET-domain-containing protein</fullName>
    </submittedName>
</protein>
<dbReference type="Pfam" id="PF06985">
    <property type="entry name" value="HET"/>
    <property type="match status" value="1"/>
</dbReference>
<dbReference type="PANTHER" id="PTHR10622">
    <property type="entry name" value="HET DOMAIN-CONTAINING PROTEIN"/>
    <property type="match status" value="1"/>
</dbReference>
<dbReference type="PANTHER" id="PTHR10622:SF10">
    <property type="entry name" value="HET DOMAIN-CONTAINING PROTEIN"/>
    <property type="match status" value="1"/>
</dbReference>
<gene>
    <name evidence="2" type="ORF">NA57DRAFT_11278</name>
</gene>
<evidence type="ECO:0000259" key="1">
    <source>
        <dbReference type="Pfam" id="PF06985"/>
    </source>
</evidence>